<keyword evidence="3" id="KW-1185">Reference proteome</keyword>
<protein>
    <submittedName>
        <fullName evidence="2">Uncharacterized protein</fullName>
    </submittedName>
</protein>
<sequence>MTVRPPDQGRRPYGTGRAWEGIRRPPDTRPAPAPPRPWWPGTGEAPGRDPGKGSGPADGAER</sequence>
<organism evidence="2 3">
    <name type="scientific">Thermopolyspora flexuosa</name>
    <dbReference type="NCBI Taxonomy" id="103836"/>
    <lineage>
        <taxon>Bacteria</taxon>
        <taxon>Bacillati</taxon>
        <taxon>Actinomycetota</taxon>
        <taxon>Actinomycetes</taxon>
        <taxon>Streptosporangiales</taxon>
        <taxon>Streptosporangiaceae</taxon>
        <taxon>Thermopolyspora</taxon>
    </lineage>
</organism>
<dbReference type="EMBL" id="VFPQ01000001">
    <property type="protein sequence ID" value="TQM73394.1"/>
    <property type="molecule type" value="Genomic_DNA"/>
</dbReference>
<dbReference type="AlphaFoldDB" id="A0A543IS45"/>
<name>A0A543IS45_9ACTN</name>
<evidence type="ECO:0000313" key="2">
    <source>
        <dbReference type="EMBL" id="TQM73394.1"/>
    </source>
</evidence>
<comment type="caution">
    <text evidence="2">The sequence shown here is derived from an EMBL/GenBank/DDBJ whole genome shotgun (WGS) entry which is preliminary data.</text>
</comment>
<feature type="region of interest" description="Disordered" evidence="1">
    <location>
        <begin position="1"/>
        <end position="62"/>
    </location>
</feature>
<evidence type="ECO:0000256" key="1">
    <source>
        <dbReference type="SAM" id="MobiDB-lite"/>
    </source>
</evidence>
<gene>
    <name evidence="2" type="ORF">FHX40_0033</name>
</gene>
<evidence type="ECO:0000313" key="3">
    <source>
        <dbReference type="Proteomes" id="UP000319213"/>
    </source>
</evidence>
<accession>A0A543IS45</accession>
<proteinExistence type="predicted"/>
<dbReference type="Proteomes" id="UP000319213">
    <property type="component" value="Unassembled WGS sequence"/>
</dbReference>
<feature type="compositionally biased region" description="Pro residues" evidence="1">
    <location>
        <begin position="28"/>
        <end position="38"/>
    </location>
</feature>
<reference evidence="2 3" key="1">
    <citation type="submission" date="2019-06" db="EMBL/GenBank/DDBJ databases">
        <title>Sequencing the genomes of 1000 actinobacteria strains.</title>
        <authorList>
            <person name="Klenk H.-P."/>
        </authorList>
    </citation>
    <scope>NUCLEOTIDE SEQUENCE [LARGE SCALE GENOMIC DNA]</scope>
    <source>
        <strain evidence="2 3">DSM 43186</strain>
    </source>
</reference>